<feature type="region of interest" description="Disordered" evidence="1">
    <location>
        <begin position="69"/>
        <end position="88"/>
    </location>
</feature>
<dbReference type="AlphaFoldDB" id="A0A1G7Z0Q8"/>
<dbReference type="EMBL" id="FNCN01000010">
    <property type="protein sequence ID" value="SDH02234.1"/>
    <property type="molecule type" value="Genomic_DNA"/>
</dbReference>
<organism evidence="3 4">
    <name type="scientific">Sinosporangium album</name>
    <dbReference type="NCBI Taxonomy" id="504805"/>
    <lineage>
        <taxon>Bacteria</taxon>
        <taxon>Bacillati</taxon>
        <taxon>Actinomycetota</taxon>
        <taxon>Actinomycetes</taxon>
        <taxon>Streptosporangiales</taxon>
        <taxon>Streptosporangiaceae</taxon>
        <taxon>Sinosporangium</taxon>
    </lineage>
</organism>
<reference evidence="3 4" key="1">
    <citation type="submission" date="2016-10" db="EMBL/GenBank/DDBJ databases">
        <authorList>
            <person name="de Groot N.N."/>
        </authorList>
    </citation>
    <scope>NUCLEOTIDE SEQUENCE [LARGE SCALE GENOMIC DNA]</scope>
    <source>
        <strain evidence="3 4">CPCC 201354</strain>
    </source>
</reference>
<evidence type="ECO:0000256" key="2">
    <source>
        <dbReference type="SAM" id="SignalP"/>
    </source>
</evidence>
<dbReference type="STRING" id="504805.SAMN05421505_110139"/>
<feature type="region of interest" description="Disordered" evidence="1">
    <location>
        <begin position="30"/>
        <end position="55"/>
    </location>
</feature>
<dbReference type="RefSeq" id="WP_093170683.1">
    <property type="nucleotide sequence ID" value="NZ_FNCN01000010.1"/>
</dbReference>
<evidence type="ECO:0000313" key="4">
    <source>
        <dbReference type="Proteomes" id="UP000198923"/>
    </source>
</evidence>
<evidence type="ECO:0008006" key="5">
    <source>
        <dbReference type="Google" id="ProtNLM"/>
    </source>
</evidence>
<sequence length="178" mass="18864">MSSQLRTAVLAVPFAALLALTACGTDKPQAQIASAGNTPAADASAPAGGGEEQLKPEEKILKFVQCMRENGVQMEDPDPSDGGRFRMDMRGQDKSIVEAAQQKCQKHSPMSGPGAKQDPQMAENMVKMAQCMRANGVEKFPDPEGQGLLITPEISKDPDFPAAQKKCESPLPALAPQS</sequence>
<evidence type="ECO:0000256" key="1">
    <source>
        <dbReference type="SAM" id="MobiDB-lite"/>
    </source>
</evidence>
<keyword evidence="2" id="KW-0732">Signal</keyword>
<accession>A0A1G7Z0Q8</accession>
<dbReference type="PROSITE" id="PS51257">
    <property type="entry name" value="PROKAR_LIPOPROTEIN"/>
    <property type="match status" value="1"/>
</dbReference>
<protein>
    <recommendedName>
        <fullName evidence="5">Secreted protein</fullName>
    </recommendedName>
</protein>
<dbReference type="OrthoDB" id="7949713at2"/>
<feature type="signal peptide" evidence="2">
    <location>
        <begin position="1"/>
        <end position="24"/>
    </location>
</feature>
<feature type="compositionally biased region" description="Low complexity" evidence="1">
    <location>
        <begin position="33"/>
        <end position="46"/>
    </location>
</feature>
<keyword evidence="4" id="KW-1185">Reference proteome</keyword>
<feature type="region of interest" description="Disordered" evidence="1">
    <location>
        <begin position="98"/>
        <end position="120"/>
    </location>
</feature>
<dbReference type="Proteomes" id="UP000198923">
    <property type="component" value="Unassembled WGS sequence"/>
</dbReference>
<name>A0A1G7Z0Q8_9ACTN</name>
<proteinExistence type="predicted"/>
<feature type="region of interest" description="Disordered" evidence="1">
    <location>
        <begin position="137"/>
        <end position="178"/>
    </location>
</feature>
<evidence type="ECO:0000313" key="3">
    <source>
        <dbReference type="EMBL" id="SDH02234.1"/>
    </source>
</evidence>
<gene>
    <name evidence="3" type="ORF">SAMN05421505_110139</name>
</gene>
<feature type="chain" id="PRO_5039562223" description="Secreted protein" evidence="2">
    <location>
        <begin position="25"/>
        <end position="178"/>
    </location>
</feature>